<proteinExistence type="predicted"/>
<evidence type="ECO:0000256" key="1">
    <source>
        <dbReference type="ARBA" id="ARBA00022801"/>
    </source>
</evidence>
<dbReference type="PANTHER" id="PTHR45766:SF6">
    <property type="entry name" value="SWI_SNF-RELATED MATRIX-ASSOCIATED ACTIN-DEPENDENT REGULATOR OF CHROMATIN SUBFAMILY A-LIKE PROTEIN 1"/>
    <property type="match status" value="1"/>
</dbReference>
<dbReference type="InterPro" id="IPR001650">
    <property type="entry name" value="Helicase_C-like"/>
</dbReference>
<dbReference type="Pfam" id="PF00271">
    <property type="entry name" value="Helicase_C"/>
    <property type="match status" value="1"/>
</dbReference>
<accession>A0ABD2N4B3</accession>
<dbReference type="AlphaFoldDB" id="A0ABD2N4B3"/>
<keyword evidence="1" id="KW-0378">Hydrolase</keyword>
<reference evidence="3 4" key="1">
    <citation type="journal article" date="2021" name="BMC Biol.">
        <title>Horizontally acquired antibacterial genes associated with adaptive radiation of ladybird beetles.</title>
        <authorList>
            <person name="Li H.S."/>
            <person name="Tang X.F."/>
            <person name="Huang Y.H."/>
            <person name="Xu Z.Y."/>
            <person name="Chen M.L."/>
            <person name="Du X.Y."/>
            <person name="Qiu B.Y."/>
            <person name="Chen P.T."/>
            <person name="Zhang W."/>
            <person name="Slipinski A."/>
            <person name="Escalona H.E."/>
            <person name="Waterhouse R.M."/>
            <person name="Zwick A."/>
            <person name="Pang H."/>
        </authorList>
    </citation>
    <scope>NUCLEOTIDE SEQUENCE [LARGE SCALE GENOMIC DNA]</scope>
    <source>
        <strain evidence="3">SYSU2018</strain>
    </source>
</reference>
<dbReference type="PANTHER" id="PTHR45766">
    <property type="entry name" value="DNA ANNEALING HELICASE AND ENDONUCLEASE ZRANB3 FAMILY MEMBER"/>
    <property type="match status" value="1"/>
</dbReference>
<evidence type="ECO:0000259" key="2">
    <source>
        <dbReference type="PROSITE" id="PS51194"/>
    </source>
</evidence>
<dbReference type="Gene3D" id="3.40.50.300">
    <property type="entry name" value="P-loop containing nucleotide triphosphate hydrolases"/>
    <property type="match status" value="1"/>
</dbReference>
<comment type="caution">
    <text evidence="3">The sequence shown here is derived from an EMBL/GenBank/DDBJ whole genome shotgun (WGS) entry which is preliminary data.</text>
</comment>
<dbReference type="EMBL" id="JABFTP020000062">
    <property type="protein sequence ID" value="KAL3273131.1"/>
    <property type="molecule type" value="Genomic_DNA"/>
</dbReference>
<dbReference type="InterPro" id="IPR027417">
    <property type="entry name" value="P-loop_NTPase"/>
</dbReference>
<dbReference type="SUPFAM" id="SSF52540">
    <property type="entry name" value="P-loop containing nucleoside triphosphate hydrolases"/>
    <property type="match status" value="1"/>
</dbReference>
<gene>
    <name evidence="3" type="ORF">HHI36_014585</name>
</gene>
<evidence type="ECO:0000313" key="3">
    <source>
        <dbReference type="EMBL" id="KAL3273131.1"/>
    </source>
</evidence>
<dbReference type="CDD" id="cd18793">
    <property type="entry name" value="SF2_C_SNF"/>
    <property type="match status" value="1"/>
</dbReference>
<dbReference type="InterPro" id="IPR049730">
    <property type="entry name" value="SNF2/RAD54-like_C"/>
</dbReference>
<protein>
    <recommendedName>
        <fullName evidence="2">Helicase C-terminal domain-containing protein</fullName>
    </recommendedName>
</protein>
<dbReference type="PROSITE" id="PS51194">
    <property type="entry name" value="HELICASE_CTER"/>
    <property type="match status" value="1"/>
</dbReference>
<name>A0ABD2N4B3_9CUCU</name>
<evidence type="ECO:0000313" key="4">
    <source>
        <dbReference type="Proteomes" id="UP001516400"/>
    </source>
</evidence>
<dbReference type="SMART" id="SM00490">
    <property type="entry name" value="HELICc"/>
    <property type="match status" value="1"/>
</dbReference>
<dbReference type="GO" id="GO:0016787">
    <property type="term" value="F:hydrolase activity"/>
    <property type="evidence" value="ECO:0007669"/>
    <property type="project" value="UniProtKB-KW"/>
</dbReference>
<feature type="domain" description="Helicase C-terminal" evidence="2">
    <location>
        <begin position="107"/>
        <end position="265"/>
    </location>
</feature>
<organism evidence="3 4">
    <name type="scientific">Cryptolaemus montrouzieri</name>
    <dbReference type="NCBI Taxonomy" id="559131"/>
    <lineage>
        <taxon>Eukaryota</taxon>
        <taxon>Metazoa</taxon>
        <taxon>Ecdysozoa</taxon>
        <taxon>Arthropoda</taxon>
        <taxon>Hexapoda</taxon>
        <taxon>Insecta</taxon>
        <taxon>Pterygota</taxon>
        <taxon>Neoptera</taxon>
        <taxon>Endopterygota</taxon>
        <taxon>Coleoptera</taxon>
        <taxon>Polyphaga</taxon>
        <taxon>Cucujiformia</taxon>
        <taxon>Coccinelloidea</taxon>
        <taxon>Coccinellidae</taxon>
        <taxon>Scymninae</taxon>
        <taxon>Scymnini</taxon>
        <taxon>Cryptolaemus</taxon>
    </lineage>
</organism>
<keyword evidence="4" id="KW-1185">Reference proteome</keyword>
<dbReference type="Proteomes" id="UP001516400">
    <property type="component" value="Unassembled WGS sequence"/>
</dbReference>
<sequence>MEYSKRYCDGKTTNFGWDASGQSNLQELEIILAKKFMIRRVKDEVLAAMPAKNQEIVTLDVELNQFSEEDKRCLNSLADKYNSKKGSAKHAILLTFFSETARIKIPSVVSYVLQILEKGEKFLLFAHHQIMLDSIEQILNQRNKKFIRIDGNTNSDQRKYFIDKFQRSDDYICALLSITAANAGITLTAAQLVIFAELHWNPSILSQAESRAHRIGQDKPVTIRYLLAPGTADDSIWPMLQKKQKILTEVGLCKDNFNKVEIKNQTNCPEVKLTEGIECKTSFRTLDISTYFESPSKKQKINDSVVSDLNESLFEDSFNISEVFEDIENQVSENSTNCGKDEQCKVNVDDMFNDGLDDILSNIEF</sequence>